<evidence type="ECO:0000259" key="8">
    <source>
        <dbReference type="SMART" id="SM00839"/>
    </source>
</evidence>
<dbReference type="Proteomes" id="UP000292118">
    <property type="component" value="Chromosome"/>
</dbReference>
<feature type="binding site" evidence="5">
    <location>
        <position position="94"/>
    </location>
    <ligand>
        <name>substrate</name>
    </ligand>
</feature>
<evidence type="ECO:0000313" key="10">
    <source>
        <dbReference type="Proteomes" id="UP000292118"/>
    </source>
</evidence>
<feature type="binding site" evidence="5">
    <location>
        <position position="349"/>
    </location>
    <ligand>
        <name>substrate</name>
    </ligand>
</feature>
<keyword evidence="5" id="KW-0547">Nucleotide-binding</keyword>
<dbReference type="FunFam" id="3.40.50.10860:FF:000003">
    <property type="entry name" value="Glutamate dehydrogenase"/>
    <property type="match status" value="1"/>
</dbReference>
<dbReference type="GO" id="GO:0004352">
    <property type="term" value="F:glutamate dehydrogenase (NAD+) activity"/>
    <property type="evidence" value="ECO:0007669"/>
    <property type="project" value="TreeGrafter"/>
</dbReference>
<organism evidence="9 10">
    <name type="scientific">Xylanimonas protaetiae</name>
    <dbReference type="NCBI Taxonomy" id="2509457"/>
    <lineage>
        <taxon>Bacteria</taxon>
        <taxon>Bacillati</taxon>
        <taxon>Actinomycetota</taxon>
        <taxon>Actinomycetes</taxon>
        <taxon>Micrococcales</taxon>
        <taxon>Promicromonosporaceae</taxon>
        <taxon>Xylanimonas</taxon>
    </lineage>
</organism>
<dbReference type="GO" id="GO:0006538">
    <property type="term" value="P:L-glutamate catabolic process"/>
    <property type="evidence" value="ECO:0007669"/>
    <property type="project" value="TreeGrafter"/>
</dbReference>
<evidence type="ECO:0000256" key="2">
    <source>
        <dbReference type="ARBA" id="ARBA00023002"/>
    </source>
</evidence>
<dbReference type="PIRSF" id="PIRSF000185">
    <property type="entry name" value="Glu_DH"/>
    <property type="match status" value="1"/>
</dbReference>
<dbReference type="PROSITE" id="PS00074">
    <property type="entry name" value="GLFV_DEHYDROGENASE"/>
    <property type="match status" value="1"/>
</dbReference>
<feature type="domain" description="Glutamate/phenylalanine/leucine/valine/L-tryptophan dehydrogenase C-terminal" evidence="8">
    <location>
        <begin position="183"/>
        <end position="413"/>
    </location>
</feature>
<dbReference type="InterPro" id="IPR033922">
    <property type="entry name" value="NAD_bind_Glu_DH"/>
</dbReference>
<dbReference type="InterPro" id="IPR036291">
    <property type="entry name" value="NAD(P)-bd_dom_sf"/>
</dbReference>
<dbReference type="PANTHER" id="PTHR11606">
    <property type="entry name" value="GLUTAMATE DEHYDROGENASE"/>
    <property type="match status" value="1"/>
</dbReference>
<dbReference type="InterPro" id="IPR046346">
    <property type="entry name" value="Aminoacid_DH-like_N_sf"/>
</dbReference>
<name>A0A4P6F419_9MICO</name>
<dbReference type="OrthoDB" id="9803297at2"/>
<evidence type="ECO:0000256" key="5">
    <source>
        <dbReference type="PIRSR" id="PIRSR000185-2"/>
    </source>
</evidence>
<dbReference type="InterPro" id="IPR014362">
    <property type="entry name" value="Glu_DH"/>
</dbReference>
<protein>
    <recommendedName>
        <fullName evidence="3">Glutamate dehydrogenase</fullName>
    </recommendedName>
</protein>
<evidence type="ECO:0000256" key="7">
    <source>
        <dbReference type="RuleBase" id="RU004417"/>
    </source>
</evidence>
<feature type="binding site" evidence="5">
    <location>
        <position position="190"/>
    </location>
    <ligand>
        <name>NAD(+)</name>
        <dbReference type="ChEBI" id="CHEBI:57540"/>
    </ligand>
</feature>
<comment type="similarity">
    <text evidence="1 3 7">Belongs to the Glu/Leu/Phe/Val dehydrogenases family.</text>
</comment>
<dbReference type="EMBL" id="CP035493">
    <property type="protein sequence ID" value="QAY68949.1"/>
    <property type="molecule type" value="Genomic_DNA"/>
</dbReference>
<proteinExistence type="inferred from homology"/>
<dbReference type="Gene3D" id="3.40.50.720">
    <property type="entry name" value="NAD(P)-binding Rossmann-like Domain"/>
    <property type="match status" value="1"/>
</dbReference>
<dbReference type="GO" id="GO:0000166">
    <property type="term" value="F:nucleotide binding"/>
    <property type="evidence" value="ECO:0007669"/>
    <property type="project" value="UniProtKB-KW"/>
</dbReference>
<keyword evidence="5" id="KW-0520">NAD</keyword>
<dbReference type="SUPFAM" id="SSF51735">
    <property type="entry name" value="NAD(P)-binding Rossmann-fold domains"/>
    <property type="match status" value="1"/>
</dbReference>
<dbReference type="CDD" id="cd01076">
    <property type="entry name" value="NAD_bind_1_Glu_DH"/>
    <property type="match status" value="1"/>
</dbReference>
<dbReference type="KEGG" id="xya:ET471_01910"/>
<dbReference type="Pfam" id="PF02812">
    <property type="entry name" value="ELFV_dehydrog_N"/>
    <property type="match status" value="1"/>
</dbReference>
<keyword evidence="10" id="KW-1185">Reference proteome</keyword>
<dbReference type="Gene3D" id="3.40.50.10860">
    <property type="entry name" value="Leucine Dehydrogenase, chain A, domain 1"/>
    <property type="match status" value="1"/>
</dbReference>
<dbReference type="PANTHER" id="PTHR11606:SF13">
    <property type="entry name" value="GLUTAMATE DEHYDROGENASE 1, MITOCHONDRIAL"/>
    <property type="match status" value="1"/>
</dbReference>
<dbReference type="InterPro" id="IPR006096">
    <property type="entry name" value="Glu/Leu/Phe/Val/Trp_DH_C"/>
</dbReference>
<feature type="active site" description="Proton donor" evidence="4">
    <location>
        <position position="106"/>
    </location>
</feature>
<reference evidence="9 10" key="1">
    <citation type="submission" date="2019-01" db="EMBL/GenBank/DDBJ databases">
        <title>Genome sequencing of strain FW10M-9.</title>
        <authorList>
            <person name="Heo J."/>
            <person name="Kim S.-J."/>
            <person name="Kim J.-S."/>
            <person name="Hong S.-B."/>
            <person name="Kwon S.-W."/>
        </authorList>
    </citation>
    <scope>NUCLEOTIDE SEQUENCE [LARGE SCALE GENOMIC DNA]</scope>
    <source>
        <strain evidence="9 10">FW10M-9</strain>
    </source>
</reference>
<accession>A0A4P6F419</accession>
<evidence type="ECO:0000313" key="9">
    <source>
        <dbReference type="EMBL" id="QAY68949.1"/>
    </source>
</evidence>
<dbReference type="Pfam" id="PF00208">
    <property type="entry name" value="ELFV_dehydrog"/>
    <property type="match status" value="1"/>
</dbReference>
<dbReference type="InterPro" id="IPR033524">
    <property type="entry name" value="Glu/Leu/Phe/Val_DH_AS"/>
</dbReference>
<dbReference type="InterPro" id="IPR006097">
    <property type="entry name" value="Glu/Leu/Phe/Val/Trp_DH_dimer"/>
</dbReference>
<dbReference type="AlphaFoldDB" id="A0A4P6F419"/>
<feature type="site" description="Important for catalysis" evidence="6">
    <location>
        <position position="146"/>
    </location>
</feature>
<evidence type="ECO:0000256" key="4">
    <source>
        <dbReference type="PIRSR" id="PIRSR000185-1"/>
    </source>
</evidence>
<dbReference type="RefSeq" id="WP_129186350.1">
    <property type="nucleotide sequence ID" value="NZ_CP035493.1"/>
</dbReference>
<dbReference type="SUPFAM" id="SSF53223">
    <property type="entry name" value="Aminoacid dehydrogenase-like, N-terminal domain"/>
    <property type="match status" value="1"/>
</dbReference>
<dbReference type="InterPro" id="IPR006095">
    <property type="entry name" value="Glu/Leu/Phe/Val/Trp_DH"/>
</dbReference>
<dbReference type="SMART" id="SM00839">
    <property type="entry name" value="ELFV_dehydrog"/>
    <property type="match status" value="1"/>
</dbReference>
<dbReference type="PRINTS" id="PR00082">
    <property type="entry name" value="GLFDHDRGNASE"/>
</dbReference>
<evidence type="ECO:0000256" key="3">
    <source>
        <dbReference type="PIRNR" id="PIRNR000185"/>
    </source>
</evidence>
<evidence type="ECO:0000256" key="1">
    <source>
        <dbReference type="ARBA" id="ARBA00006382"/>
    </source>
</evidence>
<keyword evidence="2 3" id="KW-0560">Oxidoreductase</keyword>
<feature type="binding site" evidence="5">
    <location>
        <position position="70"/>
    </location>
    <ligand>
        <name>substrate</name>
    </ligand>
</feature>
<evidence type="ECO:0000256" key="6">
    <source>
        <dbReference type="PIRSR" id="PIRSR000185-3"/>
    </source>
</evidence>
<sequence length="416" mass="44209">MTSAPSPIVSAYAQLAAAVRHLGYDEGLHQHLRTPRRELHVAVPLRTDAGDLKLFHGYRVQHNVSRGPGKGGLRFSRDVDIDEVRALAMWMTWKCAVVDIPYGGAKGGVTIDPAEHSAAELERVTRRYTTEIMPLIGPETDIMAPDMGTDEQTMAWVMDTYSTSRGHTIPAVVTGKPIAIGGSLGRAVATSAGVVHVTQSALEAQGEKVAGKTVAVQGFGKVGSHAAAIYAARGARVVAVSDVHGGVRDDAGLDIDRLFAHVAAAGTVVGFADADPITNAQMLAMDVDVLVPAAMENVLTAETAPTVRARLVVEGANGPTTPEADAVMEANGITVIPDILANAGGVVVSYFEWVQANQVYWWTAQEIDERLEQRMVMAYDAVAELARRDGLSLREAANVIAVKRVAEAHSIRGLYP</sequence>
<gene>
    <name evidence="9" type="ORF">ET471_01910</name>
</gene>